<keyword evidence="16" id="KW-1185">Reference proteome</keyword>
<dbReference type="PIRSF" id="PIRSF015921">
    <property type="entry name" value="FA_sphinglp_des"/>
    <property type="match status" value="1"/>
</dbReference>
<comment type="caution">
    <text evidence="15">The sequence shown here is derived from an EMBL/GenBank/DDBJ whole genome shotgun (WGS) entry which is preliminary data.</text>
</comment>
<reference evidence="15 16" key="1">
    <citation type="submission" date="2019-06" db="EMBL/GenBank/DDBJ databases">
        <title>A chromosomal-level reference genome of Carpinus fangiana (Coryloideae, Betulaceae).</title>
        <authorList>
            <person name="Yang X."/>
            <person name="Wang Z."/>
            <person name="Zhang L."/>
            <person name="Hao G."/>
            <person name="Liu J."/>
            <person name="Yang Y."/>
        </authorList>
    </citation>
    <scope>NUCLEOTIDE SEQUENCE [LARGE SCALE GENOMIC DNA]</scope>
    <source>
        <strain evidence="15">Cfa_2016G</strain>
        <tissue evidence="15">Leaf</tissue>
    </source>
</reference>
<keyword evidence="8" id="KW-0560">Oxidoreductase</keyword>
<name>A0A5N6KTX5_9ROSI</name>
<keyword evidence="4" id="KW-0349">Heme</keyword>
<evidence type="ECO:0000313" key="16">
    <source>
        <dbReference type="Proteomes" id="UP000327013"/>
    </source>
</evidence>
<dbReference type="PANTHER" id="PTHR19353">
    <property type="entry name" value="FATTY ACID DESATURASE 2"/>
    <property type="match status" value="1"/>
</dbReference>
<comment type="pathway">
    <text evidence="2">Lipid metabolism.</text>
</comment>
<dbReference type="InterPro" id="IPR012171">
    <property type="entry name" value="Fatty_acid_desaturase"/>
</dbReference>
<evidence type="ECO:0000256" key="2">
    <source>
        <dbReference type="ARBA" id="ARBA00005189"/>
    </source>
</evidence>
<evidence type="ECO:0000256" key="13">
    <source>
        <dbReference type="SAM" id="Phobius"/>
    </source>
</evidence>
<dbReference type="GO" id="GO:0016717">
    <property type="term" value="F:oxidoreductase activity, acting on paired donors, with oxidation of a pair of donors resulting in the reduction of molecular oxygen to two molecules of water"/>
    <property type="evidence" value="ECO:0007669"/>
    <property type="project" value="UniProtKB-ARBA"/>
</dbReference>
<dbReference type="Pfam" id="PF00487">
    <property type="entry name" value="FA_desaturase"/>
    <property type="match status" value="1"/>
</dbReference>
<feature type="transmembrane region" description="Helical" evidence="13">
    <location>
        <begin position="419"/>
        <end position="438"/>
    </location>
</feature>
<evidence type="ECO:0000256" key="9">
    <source>
        <dbReference type="ARBA" id="ARBA00023004"/>
    </source>
</evidence>
<dbReference type="GO" id="GO:0016020">
    <property type="term" value="C:membrane"/>
    <property type="evidence" value="ECO:0007669"/>
    <property type="project" value="UniProtKB-SubCell"/>
</dbReference>
<keyword evidence="7 13" id="KW-1133">Transmembrane helix</keyword>
<dbReference type="InterPro" id="IPR005804">
    <property type="entry name" value="FA_desaturase_dom"/>
</dbReference>
<evidence type="ECO:0000259" key="14">
    <source>
        <dbReference type="PROSITE" id="PS50255"/>
    </source>
</evidence>
<feature type="compositionally biased region" description="Basic and acidic residues" evidence="12">
    <location>
        <begin position="162"/>
        <end position="172"/>
    </location>
</feature>
<evidence type="ECO:0000256" key="12">
    <source>
        <dbReference type="SAM" id="MobiDB-lite"/>
    </source>
</evidence>
<feature type="transmembrane region" description="Helical" evidence="13">
    <location>
        <begin position="394"/>
        <end position="413"/>
    </location>
</feature>
<evidence type="ECO:0000256" key="10">
    <source>
        <dbReference type="ARBA" id="ARBA00023098"/>
    </source>
</evidence>
<organism evidence="15 16">
    <name type="scientific">Carpinus fangiana</name>
    <dbReference type="NCBI Taxonomy" id="176857"/>
    <lineage>
        <taxon>Eukaryota</taxon>
        <taxon>Viridiplantae</taxon>
        <taxon>Streptophyta</taxon>
        <taxon>Embryophyta</taxon>
        <taxon>Tracheophyta</taxon>
        <taxon>Spermatophyta</taxon>
        <taxon>Magnoliopsida</taxon>
        <taxon>eudicotyledons</taxon>
        <taxon>Gunneridae</taxon>
        <taxon>Pentapetalae</taxon>
        <taxon>rosids</taxon>
        <taxon>fabids</taxon>
        <taxon>Fagales</taxon>
        <taxon>Betulaceae</taxon>
        <taxon>Carpinus</taxon>
    </lineage>
</organism>
<evidence type="ECO:0000256" key="1">
    <source>
        <dbReference type="ARBA" id="ARBA00004141"/>
    </source>
</evidence>
<proteinExistence type="inferred from homology"/>
<dbReference type="SUPFAM" id="SSF55856">
    <property type="entry name" value="Cytochrome b5-like heme/steroid binding domain"/>
    <property type="match status" value="1"/>
</dbReference>
<dbReference type="PROSITE" id="PS50255">
    <property type="entry name" value="CYTOCHROME_B5_2"/>
    <property type="match status" value="1"/>
</dbReference>
<dbReference type="SMART" id="SM01117">
    <property type="entry name" value="Cyt-b5"/>
    <property type="match status" value="1"/>
</dbReference>
<evidence type="ECO:0000256" key="8">
    <source>
        <dbReference type="ARBA" id="ARBA00023002"/>
    </source>
</evidence>
<comment type="subcellular location">
    <subcellularLocation>
        <location evidence="1">Membrane</location>
        <topology evidence="1">Multi-pass membrane protein</topology>
    </subcellularLocation>
</comment>
<evidence type="ECO:0000256" key="7">
    <source>
        <dbReference type="ARBA" id="ARBA00022989"/>
    </source>
</evidence>
<feature type="transmembrane region" description="Helical" evidence="13">
    <location>
        <begin position="279"/>
        <end position="297"/>
    </location>
</feature>
<evidence type="ECO:0000256" key="4">
    <source>
        <dbReference type="ARBA" id="ARBA00022617"/>
    </source>
</evidence>
<feature type="compositionally biased region" description="Low complexity" evidence="12">
    <location>
        <begin position="143"/>
        <end position="156"/>
    </location>
</feature>
<feature type="region of interest" description="Disordered" evidence="12">
    <location>
        <begin position="108"/>
        <end position="172"/>
    </location>
</feature>
<sequence>MPAPPRKETLYTRRQVEDLIAQGKHIIIVEGKVIRTDAWHPFHPGGDKAIKHMVGRDATDEVNALHSREARDRMNKYQIGRIEGRWENFLPPIQGGTFRLLKDPTMETQDDIESTSGSSAAASPVFDGAKGKSELRKRRTSSRHSSGASSATSLSDLELEEPSLKDQSESLADKRTREDIEFDLAKYPALDASTQRDIQAKYRLLYKRITSERLFECNYTAYAWECCRYIFLFGMSMLFLRLGWYGFSGAFLGAMWHQLVFTAHDAGHMGITHDFHTDTVIGIIIADFLGGLSLGWWKRNHNVHHVVTNSPEHDPDIEHMPFFAISHRFFASLRSTYYDRVMAYDVFSQFVIQYQHYLYYPLLAFGRFNLYRLSWEYLILGLGPRKGPAAWHRWLEIAGNVFFWAWFGYGIVYRSIPTAWDRVLFVLVSHAVTMPLHVQITLSHFAMSTADLGVAESFPQRMLRTTMDVDCPTWLDWFHGGLQFQAIHHLYPRIPRHNLRRTQRLVQEFCEEVGIPYALYGFVDGNKEVIGRLEDVSRQAKVLAECQRALAKETIEGGHGH</sequence>
<feature type="domain" description="Cytochrome b5 heme-binding" evidence="14">
    <location>
        <begin position="8"/>
        <end position="83"/>
    </location>
</feature>
<dbReference type="Proteomes" id="UP000327013">
    <property type="component" value="Unassembled WGS sequence"/>
</dbReference>
<accession>A0A5N6KTX5</accession>
<dbReference type="PANTHER" id="PTHR19353:SF30">
    <property type="entry name" value="DELTA 8-(E)-SPHINGOLIPID DESATURASE"/>
    <property type="match status" value="1"/>
</dbReference>
<dbReference type="Gene3D" id="3.10.120.10">
    <property type="entry name" value="Cytochrome b5-like heme/steroid binding domain"/>
    <property type="match status" value="1"/>
</dbReference>
<keyword evidence="6" id="KW-0479">Metal-binding</keyword>
<dbReference type="GO" id="GO:0046872">
    <property type="term" value="F:metal ion binding"/>
    <property type="evidence" value="ECO:0007669"/>
    <property type="project" value="UniProtKB-KW"/>
</dbReference>
<feature type="transmembrane region" description="Helical" evidence="13">
    <location>
        <begin position="238"/>
        <end position="259"/>
    </location>
</feature>
<evidence type="ECO:0000256" key="3">
    <source>
        <dbReference type="ARBA" id="ARBA00009295"/>
    </source>
</evidence>
<keyword evidence="9" id="KW-0408">Iron</keyword>
<dbReference type="GO" id="GO:0006629">
    <property type="term" value="P:lipid metabolic process"/>
    <property type="evidence" value="ECO:0007669"/>
    <property type="project" value="UniProtKB-KW"/>
</dbReference>
<keyword evidence="11 13" id="KW-0472">Membrane</keyword>
<dbReference type="InterPro" id="IPR001199">
    <property type="entry name" value="Cyt_B5-like_heme/steroid-bd"/>
</dbReference>
<gene>
    <name evidence="15" type="ORF">FH972_022907</name>
</gene>
<evidence type="ECO:0000313" key="15">
    <source>
        <dbReference type="EMBL" id="KAB8345852.1"/>
    </source>
</evidence>
<evidence type="ECO:0000256" key="5">
    <source>
        <dbReference type="ARBA" id="ARBA00022692"/>
    </source>
</evidence>
<dbReference type="InterPro" id="IPR036400">
    <property type="entry name" value="Cyt_B5-like_heme/steroid_sf"/>
</dbReference>
<dbReference type="AlphaFoldDB" id="A0A5N6KTX5"/>
<protein>
    <recommendedName>
        <fullName evidence="14">Cytochrome b5 heme-binding domain-containing protein</fullName>
    </recommendedName>
</protein>
<comment type="similarity">
    <text evidence="3">Belongs to the fatty acid desaturase type 1 family.</text>
</comment>
<keyword evidence="5 13" id="KW-0812">Transmembrane</keyword>
<keyword evidence="10" id="KW-0443">Lipid metabolism</keyword>
<evidence type="ECO:0000256" key="11">
    <source>
        <dbReference type="ARBA" id="ARBA00023136"/>
    </source>
</evidence>
<dbReference type="EMBL" id="VIBQ01000013">
    <property type="protein sequence ID" value="KAB8345852.1"/>
    <property type="molecule type" value="Genomic_DNA"/>
</dbReference>
<dbReference type="OrthoDB" id="260091at2759"/>
<evidence type="ECO:0000256" key="6">
    <source>
        <dbReference type="ARBA" id="ARBA00022723"/>
    </source>
</evidence>
<dbReference type="Pfam" id="PF00173">
    <property type="entry name" value="Cyt-b5"/>
    <property type="match status" value="1"/>
</dbReference>
<dbReference type="CDD" id="cd03506">
    <property type="entry name" value="Delta6-FADS-like"/>
    <property type="match status" value="1"/>
</dbReference>